<dbReference type="AlphaFoldDB" id="A0A9X2AR75"/>
<comment type="caution">
    <text evidence="2">The sequence shown here is derived from an EMBL/GenBank/DDBJ whole genome shotgun (WGS) entry which is preliminary data.</text>
</comment>
<sequence length="107" mass="11708">MAFCRGCAKELHDSAQSCPQCGAVQYPGMSSSPHWSAIVTLILSVLLFLSVLSVDLWDTDSRVGIVLFSMFPISFGIYSLTEEKLRNEKWMSIVGIVVSALSVLCAF</sequence>
<keyword evidence="1" id="KW-0472">Membrane</keyword>
<keyword evidence="3" id="KW-1185">Reference proteome</keyword>
<dbReference type="EMBL" id="JALGBI010000002">
    <property type="protein sequence ID" value="MCJ0765367.1"/>
    <property type="molecule type" value="Genomic_DNA"/>
</dbReference>
<proteinExistence type="predicted"/>
<evidence type="ECO:0000313" key="3">
    <source>
        <dbReference type="Proteomes" id="UP001139447"/>
    </source>
</evidence>
<evidence type="ECO:0000256" key="1">
    <source>
        <dbReference type="SAM" id="Phobius"/>
    </source>
</evidence>
<feature type="transmembrane region" description="Helical" evidence="1">
    <location>
        <begin position="61"/>
        <end position="78"/>
    </location>
</feature>
<dbReference type="RefSeq" id="WP_243308622.1">
    <property type="nucleotide sequence ID" value="NZ_JALGBI010000002.1"/>
</dbReference>
<keyword evidence="1" id="KW-1133">Transmembrane helix</keyword>
<feature type="transmembrane region" description="Helical" evidence="1">
    <location>
        <begin position="35"/>
        <end position="54"/>
    </location>
</feature>
<evidence type="ECO:0000313" key="2">
    <source>
        <dbReference type="EMBL" id="MCJ0765367.1"/>
    </source>
</evidence>
<reference evidence="2" key="1">
    <citation type="submission" date="2022-03" db="EMBL/GenBank/DDBJ databases">
        <authorList>
            <person name="Woo C.Y."/>
        </authorList>
    </citation>
    <scope>NUCLEOTIDE SEQUENCE</scope>
    <source>
        <strain evidence="2">CYS-02</strain>
    </source>
</reference>
<protein>
    <submittedName>
        <fullName evidence="2">Uncharacterized protein</fullName>
    </submittedName>
</protein>
<accession>A0A9X2AR75</accession>
<organism evidence="2 3">
    <name type="scientific">Variovorax terrae</name>
    <dbReference type="NCBI Taxonomy" id="2923278"/>
    <lineage>
        <taxon>Bacteria</taxon>
        <taxon>Pseudomonadati</taxon>
        <taxon>Pseudomonadota</taxon>
        <taxon>Betaproteobacteria</taxon>
        <taxon>Burkholderiales</taxon>
        <taxon>Comamonadaceae</taxon>
        <taxon>Variovorax</taxon>
    </lineage>
</organism>
<gene>
    <name evidence="2" type="ORF">MMF98_19325</name>
</gene>
<keyword evidence="1" id="KW-0812">Transmembrane</keyword>
<dbReference type="Proteomes" id="UP001139447">
    <property type="component" value="Unassembled WGS sequence"/>
</dbReference>
<name>A0A9X2AR75_9BURK</name>